<organism evidence="2 3">
    <name type="scientific">Silvibacterium dinghuense</name>
    <dbReference type="NCBI Taxonomy" id="1560006"/>
    <lineage>
        <taxon>Bacteria</taxon>
        <taxon>Pseudomonadati</taxon>
        <taxon>Acidobacteriota</taxon>
        <taxon>Terriglobia</taxon>
        <taxon>Terriglobales</taxon>
        <taxon>Acidobacteriaceae</taxon>
        <taxon>Silvibacterium</taxon>
    </lineage>
</organism>
<evidence type="ECO:0000256" key="1">
    <source>
        <dbReference type="SAM" id="MobiDB-lite"/>
    </source>
</evidence>
<dbReference type="InterPro" id="IPR024447">
    <property type="entry name" value="YXWGXW_rpt"/>
</dbReference>
<evidence type="ECO:0000313" key="3">
    <source>
        <dbReference type="Proteomes" id="UP000290253"/>
    </source>
</evidence>
<feature type="region of interest" description="Disordered" evidence="1">
    <location>
        <begin position="378"/>
        <end position="423"/>
    </location>
</feature>
<protein>
    <submittedName>
        <fullName evidence="2">Adenylate cyclase</fullName>
    </submittedName>
</protein>
<proteinExistence type="predicted"/>
<feature type="compositionally biased region" description="Basic and acidic residues" evidence="1">
    <location>
        <begin position="489"/>
        <end position="513"/>
    </location>
</feature>
<dbReference type="GO" id="GO:0006355">
    <property type="term" value="P:regulation of DNA-templated transcription"/>
    <property type="evidence" value="ECO:0007669"/>
    <property type="project" value="TreeGrafter"/>
</dbReference>
<dbReference type="GO" id="GO:0006338">
    <property type="term" value="P:chromatin remodeling"/>
    <property type="evidence" value="ECO:0007669"/>
    <property type="project" value="TreeGrafter"/>
</dbReference>
<dbReference type="Proteomes" id="UP000290253">
    <property type="component" value="Unassembled WGS sequence"/>
</dbReference>
<gene>
    <name evidence="2" type="ORF">ESZ00_07665</name>
</gene>
<dbReference type="GO" id="GO:0000785">
    <property type="term" value="C:chromatin"/>
    <property type="evidence" value="ECO:0007669"/>
    <property type="project" value="TreeGrafter"/>
</dbReference>
<feature type="compositionally biased region" description="Low complexity" evidence="1">
    <location>
        <begin position="453"/>
        <end position="488"/>
    </location>
</feature>
<feature type="compositionally biased region" description="Low complexity" evidence="1">
    <location>
        <begin position="53"/>
        <end position="85"/>
    </location>
</feature>
<name>A0A4Q1SJB5_9BACT</name>
<comment type="caution">
    <text evidence="2">The sequence shown here is derived from an EMBL/GenBank/DDBJ whole genome shotgun (WGS) entry which is preliminary data.</text>
</comment>
<dbReference type="OrthoDB" id="983175at2"/>
<feature type="compositionally biased region" description="Low complexity" evidence="1">
    <location>
        <begin position="93"/>
        <end position="116"/>
    </location>
</feature>
<evidence type="ECO:0000313" key="2">
    <source>
        <dbReference type="EMBL" id="RXS97734.1"/>
    </source>
</evidence>
<dbReference type="PANTHER" id="PTHR22880:SF225">
    <property type="entry name" value="BROMODOMAIN-CONTAINING PROTEIN BET-1-RELATED"/>
    <property type="match status" value="1"/>
</dbReference>
<dbReference type="EMBL" id="SDMK01000001">
    <property type="protein sequence ID" value="RXS97734.1"/>
    <property type="molecule type" value="Genomic_DNA"/>
</dbReference>
<feature type="compositionally biased region" description="Low complexity" evidence="1">
    <location>
        <begin position="402"/>
        <end position="423"/>
    </location>
</feature>
<keyword evidence="3" id="KW-1185">Reference proteome</keyword>
<dbReference type="PANTHER" id="PTHR22880">
    <property type="entry name" value="FALZ-RELATED BROMODOMAIN-CONTAINING PROTEINS"/>
    <property type="match status" value="1"/>
</dbReference>
<feature type="compositionally biased region" description="Low complexity" evidence="1">
    <location>
        <begin position="123"/>
        <end position="139"/>
    </location>
</feature>
<accession>A0A4Q1SJB5</accession>
<dbReference type="InterPro" id="IPR050935">
    <property type="entry name" value="Bromo_chromatin_reader"/>
</dbReference>
<reference evidence="2 3" key="1">
    <citation type="journal article" date="2016" name="Int. J. Syst. Evol. Microbiol.">
        <title>Acidipila dinghuensis sp. nov., an acidobacterium isolated from forest soil.</title>
        <authorList>
            <person name="Jiang Y.W."/>
            <person name="Wang J."/>
            <person name="Chen M.H."/>
            <person name="Lv Y.Y."/>
            <person name="Qiu L.H."/>
        </authorList>
    </citation>
    <scope>NUCLEOTIDE SEQUENCE [LARGE SCALE GENOMIC DNA]</scope>
    <source>
        <strain evidence="2 3">DHOF10</strain>
    </source>
</reference>
<dbReference type="Pfam" id="PF12779">
    <property type="entry name" value="WXXGXW"/>
    <property type="match status" value="1"/>
</dbReference>
<feature type="region of interest" description="Disordered" evidence="1">
    <location>
        <begin position="453"/>
        <end position="513"/>
    </location>
</feature>
<dbReference type="AlphaFoldDB" id="A0A4Q1SJB5"/>
<feature type="region of interest" description="Disordered" evidence="1">
    <location>
        <begin position="53"/>
        <end position="139"/>
    </location>
</feature>
<sequence length="513" mass="57133">MARHKRFCIVESGKHDMEKTHMSKTEKDLRQTASRACLMGLGLALVFGAAGCKSNPSTDQTAQTTATTPDASQATADTSDPAAQANLAPAVNTAQATSSSPSYPSTSSSASSTQETAPPPPADETASSSASTGSYATAPSEDAYDYEAPQTDVAQPVAYAPEPPPALPVYEQPPCPGDNYMWTPGYWGYAPTGYYWVPGVWVMAPYLGALWTPGYWGFYQGRYGWHGGYWGPHIGFYGGVNYGHGYGGMGYEGGYWHNNNFLYNRSVTQVNTTIIRNTYVHNVTIINNNSRVSYNGGNGGLQARPSAAENMAFREQHMGPVAAQTNHVQQAAANRQNFASVNHGRPAMLASAQPLATNYRTPAATPVAVQRQVSQEQARRAAVVNRPAENRAVAPAARTNEAARPAQQQLQQREQQQAQQREQQQQRQQQQTQQREQQQQRQQQQAQQREQQQQRQEQQTQQREQQQRQQQQAQQREQQQQHQAQQREQQQREQQQRQRPEEHPQADDHRPNR</sequence>